<dbReference type="InterPro" id="IPR008266">
    <property type="entry name" value="Tyr_kinase_AS"/>
</dbReference>
<evidence type="ECO:0000259" key="1">
    <source>
        <dbReference type="PROSITE" id="PS50011"/>
    </source>
</evidence>
<feature type="domain" description="Protein kinase" evidence="1">
    <location>
        <begin position="429"/>
        <end position="726"/>
    </location>
</feature>
<proteinExistence type="predicted"/>
<dbReference type="InterPro" id="IPR011009">
    <property type="entry name" value="Kinase-like_dom_sf"/>
</dbReference>
<dbReference type="RefSeq" id="XP_002670257.1">
    <property type="nucleotide sequence ID" value="XM_002670211.1"/>
</dbReference>
<name>D2W048_NAEGR</name>
<dbReference type="SUPFAM" id="SSF56112">
    <property type="entry name" value="Protein kinase-like (PK-like)"/>
    <property type="match status" value="1"/>
</dbReference>
<sequence length="726" mass="85206">MQFRFPRLSKREDKAPIIQYKLLHNAGKLFNESLPCLFVVNGDDCFGTMIKLMESEWKFHHMHYMFIGLFVMNSKCVLLRRRCVGVYGFVDTFLSKEFDLNVQTEANEMFSELISSCNQNNEVLTTLVNMGRFEYYSRAFKCLFRECCKDDFVLFDCLEDGLLQLEELKEIFEIHKSTPKNCIKLILGGKDGPFFVLPHQRDQEWNIEIQFQYRNRNESNIQIHYVIAKPKASHKRAWENFFDIKSLEFGIPLSDFPHDYVETCNREITELIPKFSIRTIRDPNSLAKFNTFEEAEEYVKQLFPNTMAEFIPDPPLGAVRFMVVVKHGGQLEIETSHPLKRIYGGVRLVVNGKMSILGVVLKHVIEEKWSNFLNDIYCKTNTKLKRGKEMVLEFHSKRRDLSLDECLENIFEKKITYSKESVSCYGTQRLTLTFIGEWNEKKSFFKLSMQEFTNKEILTHLAQNNSMLRQTHSNISQIYVYQSITDMEKIESFLDAITKLRNDINEAQVSVSLKVNCLDVSVQEYLFPISELVKFKYANSKLQLCKLVIIESISILKQLDSLDILHQDISLDNLMIRKRNNLFELILIDFDFSKKYSKVENENSIREPNWTDFGSVTKHPYWCEKKRTSVGDIYSMSVVIFEIVYFLCVGRNFSKQFYNLPVSSGRYRIEIVQCLQNDCDDLQQVLGKKFESFQKLMEYMLHYEQNPILPCLISMISNLINDDNKQ</sequence>
<dbReference type="GO" id="GO:0004672">
    <property type="term" value="F:protein kinase activity"/>
    <property type="evidence" value="ECO:0007669"/>
    <property type="project" value="InterPro"/>
</dbReference>
<dbReference type="Proteomes" id="UP000006671">
    <property type="component" value="Unassembled WGS sequence"/>
</dbReference>
<dbReference type="InParanoid" id="D2W048"/>
<dbReference type="PROSITE" id="PS50011">
    <property type="entry name" value="PROTEIN_KINASE_DOM"/>
    <property type="match status" value="1"/>
</dbReference>
<dbReference type="VEuPathDB" id="AmoebaDB:NAEGRDRAFT_74731"/>
<dbReference type="Pfam" id="PF17667">
    <property type="entry name" value="Pkinase_fungal"/>
    <property type="match status" value="1"/>
</dbReference>
<reference evidence="2 3" key="1">
    <citation type="journal article" date="2010" name="Cell">
        <title>The genome of Naegleria gruberi illuminates early eukaryotic versatility.</title>
        <authorList>
            <person name="Fritz-Laylin L.K."/>
            <person name="Prochnik S.E."/>
            <person name="Ginger M.L."/>
            <person name="Dacks J.B."/>
            <person name="Carpenter M.L."/>
            <person name="Field M.C."/>
            <person name="Kuo A."/>
            <person name="Paredez A."/>
            <person name="Chapman J."/>
            <person name="Pham J."/>
            <person name="Shu S."/>
            <person name="Neupane R."/>
            <person name="Cipriano M."/>
            <person name="Mancuso J."/>
            <person name="Tu H."/>
            <person name="Salamov A."/>
            <person name="Lindquist E."/>
            <person name="Shapiro H."/>
            <person name="Lucas S."/>
            <person name="Grigoriev I.V."/>
            <person name="Cande W.Z."/>
            <person name="Fulton C."/>
            <person name="Rokhsar D.S."/>
            <person name="Dawson S.C."/>
        </authorList>
    </citation>
    <scope>NUCLEOTIDE SEQUENCE [LARGE SCALE GENOMIC DNA]</scope>
    <source>
        <strain evidence="2 3">NEG-M</strain>
    </source>
</reference>
<keyword evidence="3" id="KW-1185">Reference proteome</keyword>
<accession>D2W048</accession>
<dbReference type="GeneID" id="8857416"/>
<evidence type="ECO:0000313" key="3">
    <source>
        <dbReference type="Proteomes" id="UP000006671"/>
    </source>
</evidence>
<gene>
    <name evidence="2" type="ORF">NAEGRDRAFT_74731</name>
</gene>
<dbReference type="KEGG" id="ngr:NAEGRDRAFT_74731"/>
<dbReference type="InterPro" id="IPR040976">
    <property type="entry name" value="Pkinase_fungal"/>
</dbReference>
<dbReference type="InterPro" id="IPR000719">
    <property type="entry name" value="Prot_kinase_dom"/>
</dbReference>
<dbReference type="AlphaFoldDB" id="D2W048"/>
<dbReference type="Gene3D" id="1.10.510.10">
    <property type="entry name" value="Transferase(Phosphotransferase) domain 1"/>
    <property type="match status" value="1"/>
</dbReference>
<dbReference type="EMBL" id="GG738917">
    <property type="protein sequence ID" value="EFC37513.1"/>
    <property type="molecule type" value="Genomic_DNA"/>
</dbReference>
<evidence type="ECO:0000313" key="2">
    <source>
        <dbReference type="EMBL" id="EFC37513.1"/>
    </source>
</evidence>
<organism evidence="3">
    <name type="scientific">Naegleria gruberi</name>
    <name type="common">Amoeba</name>
    <dbReference type="NCBI Taxonomy" id="5762"/>
    <lineage>
        <taxon>Eukaryota</taxon>
        <taxon>Discoba</taxon>
        <taxon>Heterolobosea</taxon>
        <taxon>Tetramitia</taxon>
        <taxon>Eutetramitia</taxon>
        <taxon>Vahlkampfiidae</taxon>
        <taxon>Naegleria</taxon>
    </lineage>
</organism>
<dbReference type="PROSITE" id="PS00109">
    <property type="entry name" value="PROTEIN_KINASE_TYR"/>
    <property type="match status" value="1"/>
</dbReference>
<protein>
    <submittedName>
        <fullName evidence="2">Predicted protein</fullName>
    </submittedName>
</protein>
<dbReference type="OrthoDB" id="5569250at2759"/>
<dbReference type="GO" id="GO:0005524">
    <property type="term" value="F:ATP binding"/>
    <property type="evidence" value="ECO:0007669"/>
    <property type="project" value="InterPro"/>
</dbReference>